<protein>
    <recommendedName>
        <fullName evidence="9">Endoglucanase</fullName>
        <ecNumber evidence="9">3.2.1.4</ecNumber>
    </recommendedName>
</protein>
<dbReference type="InterPro" id="IPR008965">
    <property type="entry name" value="CBM2/CBM3_carb-bd_dom_sf"/>
</dbReference>
<evidence type="ECO:0000256" key="1">
    <source>
        <dbReference type="ARBA" id="ARBA00000966"/>
    </source>
</evidence>
<dbReference type="PROSITE" id="PS00698">
    <property type="entry name" value="GH9_3"/>
    <property type="match status" value="1"/>
</dbReference>
<evidence type="ECO:0000256" key="8">
    <source>
        <dbReference type="PROSITE-ProRule" id="PRU10060"/>
    </source>
</evidence>
<dbReference type="CDD" id="cd00063">
    <property type="entry name" value="FN3"/>
    <property type="match status" value="1"/>
</dbReference>
<comment type="catalytic activity">
    <reaction evidence="1 9">
        <text>Endohydrolysis of (1-&gt;4)-beta-D-glucosidic linkages in cellulose, lichenin and cereal beta-D-glucans.</text>
        <dbReference type="EC" id="3.2.1.4"/>
    </reaction>
</comment>
<keyword evidence="4 7" id="KW-0119">Carbohydrate metabolism</keyword>
<dbReference type="Gene3D" id="2.60.40.10">
    <property type="entry name" value="Immunoglobulins"/>
    <property type="match status" value="1"/>
</dbReference>
<keyword evidence="3 9" id="KW-0136">Cellulose degradation</keyword>
<feature type="active site" evidence="7">
    <location>
        <position position="422"/>
    </location>
</feature>
<dbReference type="PROSITE" id="PS51173">
    <property type="entry name" value="CBM2"/>
    <property type="match status" value="1"/>
</dbReference>
<dbReference type="FunFam" id="1.50.10.10:FF:000020">
    <property type="entry name" value="Endoglucanase"/>
    <property type="match status" value="1"/>
</dbReference>
<dbReference type="InterPro" id="IPR012291">
    <property type="entry name" value="CBM2_carb-bd_dom_sf"/>
</dbReference>
<proteinExistence type="inferred from homology"/>
<evidence type="ECO:0000256" key="7">
    <source>
        <dbReference type="PROSITE-ProRule" id="PRU10059"/>
    </source>
</evidence>
<evidence type="ECO:0000313" key="15">
    <source>
        <dbReference type="Proteomes" id="UP000014184"/>
    </source>
</evidence>
<dbReference type="Pfam" id="PF00759">
    <property type="entry name" value="Glyco_hydro_9"/>
    <property type="match status" value="1"/>
</dbReference>
<dbReference type="InterPro" id="IPR036966">
    <property type="entry name" value="CBM3_sf"/>
</dbReference>
<dbReference type="Gene3D" id="2.60.40.290">
    <property type="match status" value="1"/>
</dbReference>
<dbReference type="SUPFAM" id="SSF48208">
    <property type="entry name" value="Six-hairpin glycosidases"/>
    <property type="match status" value="1"/>
</dbReference>
<dbReference type="SMART" id="SM01067">
    <property type="entry name" value="CBM_3"/>
    <property type="match status" value="1"/>
</dbReference>
<dbReference type="InterPro" id="IPR001919">
    <property type="entry name" value="CBD2"/>
</dbReference>
<dbReference type="PROSITE" id="PS50853">
    <property type="entry name" value="FN3"/>
    <property type="match status" value="1"/>
</dbReference>
<dbReference type="InterPro" id="IPR003961">
    <property type="entry name" value="FN3_dom"/>
</dbReference>
<dbReference type="InterPro" id="IPR033126">
    <property type="entry name" value="Glyco_hydro_9_Asp/Glu_AS"/>
</dbReference>
<evidence type="ECO:0000256" key="10">
    <source>
        <dbReference type="SAM" id="MobiDB-lite"/>
    </source>
</evidence>
<comment type="caution">
    <text evidence="14">The sequence shown here is derived from an EMBL/GenBank/DDBJ whole genome shotgun (WGS) entry which is preliminary data.</text>
</comment>
<dbReference type="Gene3D" id="1.50.10.10">
    <property type="match status" value="1"/>
</dbReference>
<keyword evidence="2 7" id="KW-0378">Hydrolase</keyword>
<dbReference type="InterPro" id="IPR036116">
    <property type="entry name" value="FN3_sf"/>
</dbReference>
<dbReference type="InterPro" id="IPR001701">
    <property type="entry name" value="Glyco_hydro_9"/>
</dbReference>
<accession>A0A9P2TAM0</accession>
<evidence type="ECO:0000256" key="6">
    <source>
        <dbReference type="ARBA" id="ARBA00023326"/>
    </source>
</evidence>
<dbReference type="PROSITE" id="PS51172">
    <property type="entry name" value="CBM3"/>
    <property type="match status" value="1"/>
</dbReference>
<dbReference type="Pfam" id="PF00942">
    <property type="entry name" value="CBM_3"/>
    <property type="match status" value="1"/>
</dbReference>
<dbReference type="InterPro" id="IPR001956">
    <property type="entry name" value="CBM3"/>
</dbReference>
<dbReference type="Gene3D" id="2.60.40.710">
    <property type="entry name" value="Endoglucanase-like"/>
    <property type="match status" value="1"/>
</dbReference>
<dbReference type="Pfam" id="PF00553">
    <property type="entry name" value="CBM_2"/>
    <property type="match status" value="1"/>
</dbReference>
<reference evidence="14 15" key="1">
    <citation type="journal article" date="2013" name="Genome Announc.">
        <title>Draft Genome Sequence of the Lignocellulose Decomposer Thermobifida fusca Strain TM51.</title>
        <authorList>
            <person name="Toth A."/>
            <person name="Barna T."/>
            <person name="Nagy I."/>
            <person name="Horvath B."/>
            <person name="Nagy I."/>
            <person name="Tancsics A."/>
            <person name="Kriszt B."/>
            <person name="Baka E."/>
            <person name="Fekete C."/>
            <person name="Kukolya J."/>
        </authorList>
    </citation>
    <scope>NUCLEOTIDE SEQUENCE [LARGE SCALE GENOMIC DNA]</scope>
    <source>
        <strain evidence="14 15">TM51</strain>
    </source>
</reference>
<keyword evidence="9" id="KW-0732">Signal</keyword>
<dbReference type="EC" id="3.2.1.4" evidence="9"/>
<evidence type="ECO:0000259" key="11">
    <source>
        <dbReference type="PROSITE" id="PS50853"/>
    </source>
</evidence>
<comment type="similarity">
    <text evidence="7 9">Belongs to the glycosyl hydrolase 9 (cellulase E) family.</text>
</comment>
<feature type="signal peptide" evidence="9">
    <location>
        <begin position="1"/>
        <end position="46"/>
    </location>
</feature>
<evidence type="ECO:0000259" key="12">
    <source>
        <dbReference type="PROSITE" id="PS51172"/>
    </source>
</evidence>
<dbReference type="GO" id="GO:0030248">
    <property type="term" value="F:cellulose binding"/>
    <property type="evidence" value="ECO:0007669"/>
    <property type="project" value="InterPro"/>
</dbReference>
<gene>
    <name evidence="14" type="ORF">TM51_11185</name>
</gene>
<dbReference type="InterPro" id="IPR012341">
    <property type="entry name" value="6hp_glycosidase-like_sf"/>
</dbReference>
<dbReference type="SMR" id="A0A9P2TAM0"/>
<evidence type="ECO:0000313" key="14">
    <source>
        <dbReference type="EMBL" id="EOR70746.1"/>
    </source>
</evidence>
<sequence>MSVTEPPPRRRGRHSRARRFLTSLGATAALTAGMLGVPLATGTAHAEPAFNYAEALQKSMFFYEAQRSGKLPENNRVSWRGDSGLNDGADVGLDLTGGWYDAGDHVKFGFPMAFTATMLAWGAIESPEGYIRSGQMPYLKDNLRWVNDYFIKAHPSPNVLYVQVGDGDADHKWWGPAEVMPMERPSFKVDPSCPGSDVAAETAAAMAASSIVFADDDPAYAATLVQHAKQLYTFADTYRGVYSDCVPAGAFYNSWSGYQDELVWGAYWLYKATGDDSYLAKAEYEYDFLSTEQQTDLRSYRWTIAWDDKSYGTYVLLAKETGKQKYIDDANRWLDYWTVGVNGQRVPYSPGGMAVLDTWGALRYAANTAFVALVYAKVIDDPVRKQRYHDFAVRQINYALGDNPRNSSYVVGFGNNPPRNPHHRTAHGSWTDSIASPAENRHVLYGALVGGPGSPNDAYTDDRQDYVANEVATDYNAGFSSALAMLVEEYGGTPLADFPPTEEPDGPEIFVEAQINTPGTTFTEIKAMIRNQSGWPARMLDKGTFRYWFTLDEGVDPADITVSSAYNQCATPEDVHHVSGDLYYVEIDCTGEKIFPGGQSEHRREVQFRIAGGPGWDPSNDWSFQGIGNELAPAPYIVLYDDGVPVWGTAPEEGEEPGGGEGPGGGEEPGEDVTPPSAPGSPAVRDVTSTSAVLTWSASSDTGGSGVAGYDVFLRAGTGQEQKVGSTTRTSFTLTGLEPDTTYIAAVVARDNAGNVSQRSTVSFTTLAENGGGPDASCTVGYSTNDWDSGFTASIRITYHGTAPLSSWELSFTFPAGQQVTHGWNATWRQDGAAVTATPMSWNSSLAPGATVEVGFNGSWSGSNTPPTDFTLNGEPCALA</sequence>
<dbReference type="InterPro" id="IPR013783">
    <property type="entry name" value="Ig-like_fold"/>
</dbReference>
<evidence type="ECO:0000256" key="5">
    <source>
        <dbReference type="ARBA" id="ARBA00023295"/>
    </source>
</evidence>
<feature type="domain" description="CBM2" evidence="13">
    <location>
        <begin position="771"/>
        <end position="880"/>
    </location>
</feature>
<dbReference type="GO" id="GO:0008810">
    <property type="term" value="F:cellulase activity"/>
    <property type="evidence" value="ECO:0007669"/>
    <property type="project" value="UniProtKB-EC"/>
</dbReference>
<dbReference type="PROSITE" id="PS00561">
    <property type="entry name" value="CBM2_A"/>
    <property type="match status" value="1"/>
</dbReference>
<dbReference type="PROSITE" id="PS00592">
    <property type="entry name" value="GH9_2"/>
    <property type="match status" value="1"/>
</dbReference>
<dbReference type="SUPFAM" id="SSF49265">
    <property type="entry name" value="Fibronectin type III"/>
    <property type="match status" value="1"/>
</dbReference>
<dbReference type="InterPro" id="IPR008928">
    <property type="entry name" value="6-hairpin_glycosidase_sf"/>
</dbReference>
<evidence type="ECO:0000256" key="9">
    <source>
        <dbReference type="RuleBase" id="RU361166"/>
    </source>
</evidence>
<dbReference type="Pfam" id="PF00041">
    <property type="entry name" value="fn3"/>
    <property type="match status" value="1"/>
</dbReference>
<evidence type="ECO:0000256" key="4">
    <source>
        <dbReference type="ARBA" id="ARBA00023277"/>
    </source>
</evidence>
<feature type="chain" id="PRO_5040532118" description="Endoglucanase" evidence="9">
    <location>
        <begin position="47"/>
        <end position="880"/>
    </location>
</feature>
<keyword evidence="15" id="KW-1185">Reference proteome</keyword>
<feature type="active site" evidence="8">
    <location>
        <position position="470"/>
    </location>
</feature>
<dbReference type="RefSeq" id="WP_011292599.1">
    <property type="nucleotide sequence ID" value="NZ_AOSG01000060.1"/>
</dbReference>
<name>A0A9P2TAM0_THEFU</name>
<evidence type="ECO:0000256" key="2">
    <source>
        <dbReference type="ARBA" id="ARBA00022801"/>
    </source>
</evidence>
<organism evidence="14 15">
    <name type="scientific">Thermobifida fusca TM51</name>
    <dbReference type="NCBI Taxonomy" id="1169414"/>
    <lineage>
        <taxon>Bacteria</taxon>
        <taxon>Bacillati</taxon>
        <taxon>Actinomycetota</taxon>
        <taxon>Actinomycetes</taxon>
        <taxon>Streptosporangiales</taxon>
        <taxon>Nocardiopsidaceae</taxon>
        <taxon>Thermobifida</taxon>
    </lineage>
</organism>
<dbReference type="SMART" id="SM00060">
    <property type="entry name" value="FN3"/>
    <property type="match status" value="1"/>
</dbReference>
<dbReference type="GO" id="GO:0030245">
    <property type="term" value="P:cellulose catabolic process"/>
    <property type="evidence" value="ECO:0007669"/>
    <property type="project" value="UniProtKB-KW"/>
</dbReference>
<keyword evidence="6 7" id="KW-0624">Polysaccharide degradation</keyword>
<feature type="region of interest" description="Disordered" evidence="10">
    <location>
        <begin position="647"/>
        <end position="688"/>
    </location>
</feature>
<evidence type="ECO:0000259" key="13">
    <source>
        <dbReference type="PROSITE" id="PS51173"/>
    </source>
</evidence>
<dbReference type="InterPro" id="IPR018221">
    <property type="entry name" value="Glyco_hydro_9_His_AS"/>
</dbReference>
<dbReference type="Proteomes" id="UP000014184">
    <property type="component" value="Unassembled WGS sequence"/>
</dbReference>
<dbReference type="EMBL" id="AOSG01000060">
    <property type="protein sequence ID" value="EOR70746.1"/>
    <property type="molecule type" value="Genomic_DNA"/>
</dbReference>
<dbReference type="SUPFAM" id="SSF49384">
    <property type="entry name" value="Carbohydrate-binding domain"/>
    <property type="match status" value="2"/>
</dbReference>
<dbReference type="AlphaFoldDB" id="A0A9P2TAM0"/>
<dbReference type="PANTHER" id="PTHR22298">
    <property type="entry name" value="ENDO-1,4-BETA-GLUCANASE"/>
    <property type="match status" value="1"/>
</dbReference>
<evidence type="ECO:0000256" key="3">
    <source>
        <dbReference type="ARBA" id="ARBA00023001"/>
    </source>
</evidence>
<dbReference type="InterPro" id="IPR018366">
    <property type="entry name" value="CBM2_CS"/>
</dbReference>
<feature type="domain" description="CBM3" evidence="12">
    <location>
        <begin position="504"/>
        <end position="652"/>
    </location>
</feature>
<dbReference type="SMART" id="SM00637">
    <property type="entry name" value="CBD_II"/>
    <property type="match status" value="1"/>
</dbReference>
<feature type="active site" evidence="8">
    <location>
        <position position="461"/>
    </location>
</feature>
<feature type="domain" description="Fibronectin type-III" evidence="11">
    <location>
        <begin position="678"/>
        <end position="770"/>
    </location>
</feature>
<keyword evidence="5 7" id="KW-0326">Glycosidase</keyword>